<organism evidence="3 4">
    <name type="scientific">Salinithrix halophila</name>
    <dbReference type="NCBI Taxonomy" id="1485204"/>
    <lineage>
        <taxon>Bacteria</taxon>
        <taxon>Bacillati</taxon>
        <taxon>Bacillota</taxon>
        <taxon>Bacilli</taxon>
        <taxon>Bacillales</taxon>
        <taxon>Thermoactinomycetaceae</taxon>
        <taxon>Salinithrix</taxon>
    </lineage>
</organism>
<comment type="caution">
    <text evidence="3">The sequence shown here is derived from an EMBL/GenBank/DDBJ whole genome shotgun (WGS) entry which is preliminary data.</text>
</comment>
<dbReference type="Pfam" id="PF14343">
    <property type="entry name" value="PrcB_C"/>
    <property type="match status" value="1"/>
</dbReference>
<name>A0ABV8JDR0_9BACL</name>
<dbReference type="Proteomes" id="UP001595843">
    <property type="component" value="Unassembled WGS sequence"/>
</dbReference>
<keyword evidence="1" id="KW-0732">Signal</keyword>
<accession>A0ABV8JDR0</accession>
<keyword evidence="3" id="KW-0378">Hydrolase</keyword>
<protein>
    <submittedName>
        <fullName evidence="3">Protease complex subunit PrcB family protein</fullName>
    </submittedName>
</protein>
<keyword evidence="3" id="KW-0645">Protease</keyword>
<dbReference type="GO" id="GO:0006508">
    <property type="term" value="P:proteolysis"/>
    <property type="evidence" value="ECO:0007669"/>
    <property type="project" value="UniProtKB-KW"/>
</dbReference>
<evidence type="ECO:0000313" key="4">
    <source>
        <dbReference type="Proteomes" id="UP001595843"/>
    </source>
</evidence>
<dbReference type="EMBL" id="JBHSAP010000007">
    <property type="protein sequence ID" value="MFC4075892.1"/>
    <property type="molecule type" value="Genomic_DNA"/>
</dbReference>
<feature type="chain" id="PRO_5047185138" evidence="1">
    <location>
        <begin position="27"/>
        <end position="155"/>
    </location>
</feature>
<evidence type="ECO:0000256" key="1">
    <source>
        <dbReference type="SAM" id="SignalP"/>
    </source>
</evidence>
<reference evidence="4" key="1">
    <citation type="journal article" date="2019" name="Int. J. Syst. Evol. Microbiol.">
        <title>The Global Catalogue of Microorganisms (GCM) 10K type strain sequencing project: providing services to taxonomists for standard genome sequencing and annotation.</title>
        <authorList>
            <consortium name="The Broad Institute Genomics Platform"/>
            <consortium name="The Broad Institute Genome Sequencing Center for Infectious Disease"/>
            <person name="Wu L."/>
            <person name="Ma J."/>
        </authorList>
    </citation>
    <scope>NUCLEOTIDE SEQUENCE [LARGE SCALE GENOMIC DNA]</scope>
    <source>
        <strain evidence="4">IBRC-M 10813</strain>
    </source>
</reference>
<proteinExistence type="predicted"/>
<gene>
    <name evidence="3" type="ORF">ACFOUO_03625</name>
</gene>
<feature type="domain" description="PrcB C-terminal" evidence="2">
    <location>
        <begin position="85"/>
        <end position="141"/>
    </location>
</feature>
<keyword evidence="4" id="KW-1185">Reference proteome</keyword>
<evidence type="ECO:0000313" key="3">
    <source>
        <dbReference type="EMBL" id="MFC4075892.1"/>
    </source>
</evidence>
<dbReference type="RefSeq" id="WP_380702233.1">
    <property type="nucleotide sequence ID" value="NZ_JBHSAP010000007.1"/>
</dbReference>
<dbReference type="GO" id="GO:0008233">
    <property type="term" value="F:peptidase activity"/>
    <property type="evidence" value="ECO:0007669"/>
    <property type="project" value="UniProtKB-KW"/>
</dbReference>
<feature type="signal peptide" evidence="1">
    <location>
        <begin position="1"/>
        <end position="26"/>
    </location>
</feature>
<sequence length="155" mass="17124">MKALRWTLSFLVAAVMATGLQTEAFATSGKEAAPVPPKVNPVDGQVVPYQIESLDNLPSEVKSEVNRFKQKQISGFTPVKIGGKTYVILSLGLRPTSGYDLELLQAIRHGSSILIWTREIRPSEDEFVAPVLTTPVKVISFKGQGQSDFYWVWSE</sequence>
<dbReference type="InterPro" id="IPR025748">
    <property type="entry name" value="PrcB_C_dom"/>
</dbReference>
<evidence type="ECO:0000259" key="2">
    <source>
        <dbReference type="Pfam" id="PF14343"/>
    </source>
</evidence>